<keyword evidence="2" id="KW-0597">Phosphoprotein</keyword>
<dbReference type="AlphaFoldDB" id="B6JXI8"/>
<evidence type="ECO:0000313" key="5">
    <source>
        <dbReference type="Proteomes" id="UP000001744"/>
    </source>
</evidence>
<dbReference type="VEuPathDB" id="FungiDB:SJAG_00129"/>
<dbReference type="OrthoDB" id="755951at2759"/>
<evidence type="ECO:0000256" key="1">
    <source>
        <dbReference type="ARBA" id="ARBA00005409"/>
    </source>
</evidence>
<dbReference type="JaponicusDB" id="SJAG_00129"/>
<dbReference type="FunFam" id="3.40.50.2000:FF:000099">
    <property type="entry name" value="Alpha,alpha-trehalose phosphate synthase subunit, putative"/>
    <property type="match status" value="1"/>
</dbReference>
<evidence type="ECO:0000256" key="2">
    <source>
        <dbReference type="ARBA" id="ARBA00022553"/>
    </source>
</evidence>
<dbReference type="GO" id="GO:0005946">
    <property type="term" value="C:alpha,alpha-trehalose-phosphate synthase complex (UDP-forming)"/>
    <property type="evidence" value="ECO:0000318"/>
    <property type="project" value="GO_Central"/>
</dbReference>
<dbReference type="InterPro" id="IPR023214">
    <property type="entry name" value="HAD_sf"/>
</dbReference>
<protein>
    <submittedName>
        <fullName evidence="4">Alpha,alpha-trehalose-phosphate synthase</fullName>
    </submittedName>
</protein>
<dbReference type="GeneID" id="7049693"/>
<accession>B6JXI8</accession>
<feature type="region of interest" description="Disordered" evidence="3">
    <location>
        <begin position="108"/>
        <end position="148"/>
    </location>
</feature>
<dbReference type="CDD" id="cd03788">
    <property type="entry name" value="GT20_TPS"/>
    <property type="match status" value="1"/>
</dbReference>
<evidence type="ECO:0000256" key="3">
    <source>
        <dbReference type="SAM" id="MobiDB-lite"/>
    </source>
</evidence>
<dbReference type="Pfam" id="PF00982">
    <property type="entry name" value="Glyco_transf_20"/>
    <property type="match status" value="1"/>
</dbReference>
<reference evidence="4 5" key="1">
    <citation type="journal article" date="2011" name="Science">
        <title>Comparative functional genomics of the fission yeasts.</title>
        <authorList>
            <person name="Rhind N."/>
            <person name="Chen Z."/>
            <person name="Yassour M."/>
            <person name="Thompson D.A."/>
            <person name="Haas B.J."/>
            <person name="Habib N."/>
            <person name="Wapinski I."/>
            <person name="Roy S."/>
            <person name="Lin M.F."/>
            <person name="Heiman D.I."/>
            <person name="Young S.K."/>
            <person name="Furuya K."/>
            <person name="Guo Y."/>
            <person name="Pidoux A."/>
            <person name="Chen H.M."/>
            <person name="Robbertse B."/>
            <person name="Goldberg J.M."/>
            <person name="Aoki K."/>
            <person name="Bayne E.H."/>
            <person name="Berlin A.M."/>
            <person name="Desjardins C.A."/>
            <person name="Dobbs E."/>
            <person name="Dukaj L."/>
            <person name="Fan L."/>
            <person name="FitzGerald M.G."/>
            <person name="French C."/>
            <person name="Gujja S."/>
            <person name="Hansen K."/>
            <person name="Keifenheim D."/>
            <person name="Levin J.Z."/>
            <person name="Mosher R.A."/>
            <person name="Mueller C.A."/>
            <person name="Pfiffner J."/>
            <person name="Priest M."/>
            <person name="Russ C."/>
            <person name="Smialowska A."/>
            <person name="Swoboda P."/>
            <person name="Sykes S.M."/>
            <person name="Vaughn M."/>
            <person name="Vengrova S."/>
            <person name="Yoder R."/>
            <person name="Zeng Q."/>
            <person name="Allshire R."/>
            <person name="Baulcombe D."/>
            <person name="Birren B.W."/>
            <person name="Brown W."/>
            <person name="Ekwall K."/>
            <person name="Kellis M."/>
            <person name="Leatherwood J."/>
            <person name="Levin H."/>
            <person name="Margalit H."/>
            <person name="Martienssen R."/>
            <person name="Nieduszynski C.A."/>
            <person name="Spatafora J.W."/>
            <person name="Friedman N."/>
            <person name="Dalgaard J.Z."/>
            <person name="Baumann P."/>
            <person name="Niki H."/>
            <person name="Regev A."/>
            <person name="Nusbaum C."/>
        </authorList>
    </citation>
    <scope>NUCLEOTIDE SEQUENCE [LARGE SCALE GENOMIC DNA]</scope>
    <source>
        <strain evidence="5">yFS275 / FY16936</strain>
    </source>
</reference>
<dbReference type="Pfam" id="PF02358">
    <property type="entry name" value="Trehalose_PPase"/>
    <property type="match status" value="1"/>
</dbReference>
<dbReference type="PANTHER" id="PTHR10788">
    <property type="entry name" value="TREHALOSE-6-PHOSPHATE SYNTHASE"/>
    <property type="match status" value="1"/>
</dbReference>
<feature type="compositionally biased region" description="Polar residues" evidence="3">
    <location>
        <begin position="120"/>
        <end position="141"/>
    </location>
</feature>
<sequence>MPKTYICSIFLPYTIDFHLDEDESAVESTPSTAGLTATHARRDSMRLHNLLSELSVSRTQSRHGTPPMTPQHELLNEYFDLNPRARPLSRTTTGTMLSSGVRSNLAIASPSVRSGRASPVFTQPRSRANSPPPSLNGSDSNRFGAPGIGATLRPLRKRRESLSRSVTLFDKARWTVELSLTGNGGLYNAIHAAKRDNVLDNSVWIGLLGFPTETLSDKTKQAISAALLVKHQSIAVYTSDSNYEGHYNHYCKKILWPAFHYQHNETFSFFHEESSWDAYVAVNQAFADKIIQTYKPGDVVWVNDYHLLLVPEMVRKRVPNAIIGLFIHVSFPSSEVFRCFARRKELLTGMLGANLVGFQTDEYKRHFLQTCARIMYVEAMGNRLLLEDRYVDVNSFPIGIDPILLSDFLNDPDTTETYNILAERYKNLNVFFGRDKMDNIKGIREKLLAYEQFLDDNPTYQSNTVLLQVALMEDDREYSVSIADIVARINSKYSDFSSDHLPVVIVSRDLNFAQFLALLKVADAFVVTSLREGFNLTCHEFIYAQQEKRAPLIISEFAGSASILSDSALIVNPWSTLETSLAFKTALELSDNDRERLFNGSFKAIMKHNATTWVADFTSSLKACYAAQEARDVLAIPRFSSVTFTQNFERSKHRLFILDFEGTTINWGSAHQFVSFNYKYMLDIIAKLCSDPRNTVYITSSLGRDELEGFFLRLPDVGLICGNGCFVRPHAQAEGIPDMWLRMFKPEDMTWRSSVKELLDYYRERTPGSTVEDRGFSFSFNYKNAEDEANAMRSAGELCSSLNEGASNGCRAVPLEGEVICEPSNINKATASEYVYKKLCKDPDSIDLTVVAGNDRTDEPNFEWANTLKMDTITISMDKKHTEAKCFAEGVSNLLHTLDKICNI</sequence>
<dbReference type="HOGENOM" id="CLU_002351_2_2_1"/>
<name>B6JXI8_SCHJY</name>
<evidence type="ECO:0000313" key="4">
    <source>
        <dbReference type="EMBL" id="EEB05132.1"/>
    </source>
</evidence>
<dbReference type="InterPro" id="IPR001830">
    <property type="entry name" value="Glyco_trans_20"/>
</dbReference>
<keyword evidence="5" id="KW-1185">Reference proteome</keyword>
<proteinExistence type="inferred from homology"/>
<dbReference type="SUPFAM" id="SSF56784">
    <property type="entry name" value="HAD-like"/>
    <property type="match status" value="1"/>
</dbReference>
<dbReference type="Gene3D" id="3.40.50.2000">
    <property type="entry name" value="Glycogen Phosphorylase B"/>
    <property type="match status" value="2"/>
</dbReference>
<organism evidence="4 5">
    <name type="scientific">Schizosaccharomyces japonicus (strain yFS275 / FY16936)</name>
    <name type="common">Fission yeast</name>
    <dbReference type="NCBI Taxonomy" id="402676"/>
    <lineage>
        <taxon>Eukaryota</taxon>
        <taxon>Fungi</taxon>
        <taxon>Dikarya</taxon>
        <taxon>Ascomycota</taxon>
        <taxon>Taphrinomycotina</taxon>
        <taxon>Schizosaccharomycetes</taxon>
        <taxon>Schizosaccharomycetales</taxon>
        <taxon>Schizosaccharomycetaceae</taxon>
        <taxon>Schizosaccharomyces</taxon>
    </lineage>
</organism>
<dbReference type="FunFam" id="3.30.70.1020:FF:000001">
    <property type="entry name" value="Alpha,alpha-trehalose-phosphate synthase [UDP-forming] 1"/>
    <property type="match status" value="1"/>
</dbReference>
<dbReference type="STRING" id="402676.B6JXI8"/>
<dbReference type="Gene3D" id="3.30.70.1020">
    <property type="entry name" value="Trehalose-6-phosphate phosphatase related protein, domain 2"/>
    <property type="match status" value="1"/>
</dbReference>
<comment type="similarity">
    <text evidence="1">In the N-terminal section; belongs to the glycosyltransferase 20 family.</text>
</comment>
<dbReference type="RefSeq" id="XP_002171425.1">
    <property type="nucleotide sequence ID" value="XM_002171389.2"/>
</dbReference>
<dbReference type="PANTHER" id="PTHR10788:SF119">
    <property type="entry name" value="ALPHA,ALPHA-TREHALOSE-PHOSPHATE SYNTHASE [UDP-FORMING] 100 KDA SUBUNIT-RELATED"/>
    <property type="match status" value="1"/>
</dbReference>
<dbReference type="eggNOG" id="KOG1050">
    <property type="taxonomic scope" value="Eukaryota"/>
</dbReference>
<dbReference type="InterPro" id="IPR003337">
    <property type="entry name" value="Trehalose_PPase"/>
</dbReference>
<dbReference type="SUPFAM" id="SSF53756">
    <property type="entry name" value="UDP-Glycosyltransferase/glycogen phosphorylase"/>
    <property type="match status" value="1"/>
</dbReference>
<dbReference type="EMBL" id="KE651166">
    <property type="protein sequence ID" value="EEB05132.1"/>
    <property type="molecule type" value="Genomic_DNA"/>
</dbReference>
<dbReference type="OMA" id="SHDFIHC"/>
<dbReference type="InterPro" id="IPR036412">
    <property type="entry name" value="HAD-like_sf"/>
</dbReference>
<gene>
    <name evidence="4" type="ORF">SJAG_00129</name>
</gene>
<dbReference type="Proteomes" id="UP000001744">
    <property type="component" value="Unassembled WGS sequence"/>
</dbReference>
<dbReference type="Gene3D" id="3.40.50.1000">
    <property type="entry name" value="HAD superfamily/HAD-like"/>
    <property type="match status" value="1"/>
</dbReference>
<dbReference type="GO" id="GO:0005992">
    <property type="term" value="P:trehalose biosynthetic process"/>
    <property type="evidence" value="ECO:0000318"/>
    <property type="project" value="GO_Central"/>
</dbReference>
<dbReference type="GO" id="GO:0003824">
    <property type="term" value="F:catalytic activity"/>
    <property type="evidence" value="ECO:0007669"/>
    <property type="project" value="InterPro"/>
</dbReference>